<evidence type="ECO:0000313" key="3">
    <source>
        <dbReference type="Proteomes" id="UP000886595"/>
    </source>
</evidence>
<feature type="compositionally biased region" description="Polar residues" evidence="1">
    <location>
        <begin position="20"/>
        <end position="49"/>
    </location>
</feature>
<dbReference type="AlphaFoldDB" id="A0A8X7TFK1"/>
<feature type="compositionally biased region" description="Basic and acidic residues" evidence="1">
    <location>
        <begin position="61"/>
        <end position="91"/>
    </location>
</feature>
<feature type="region of interest" description="Disordered" evidence="1">
    <location>
        <begin position="1"/>
        <end position="91"/>
    </location>
</feature>
<gene>
    <name evidence="2" type="ORF">Bca52824_091393</name>
</gene>
<evidence type="ECO:0000313" key="2">
    <source>
        <dbReference type="EMBL" id="KAG2239867.1"/>
    </source>
</evidence>
<feature type="region of interest" description="Disordered" evidence="1">
    <location>
        <begin position="221"/>
        <end position="240"/>
    </location>
</feature>
<feature type="compositionally biased region" description="Polar residues" evidence="1">
    <location>
        <begin position="1"/>
        <end position="11"/>
    </location>
</feature>
<proteinExistence type="predicted"/>
<protein>
    <submittedName>
        <fullName evidence="2">Uncharacterized protein</fullName>
    </submittedName>
</protein>
<organism evidence="2 3">
    <name type="scientific">Brassica carinata</name>
    <name type="common">Ethiopian mustard</name>
    <name type="synonym">Abyssinian cabbage</name>
    <dbReference type="NCBI Taxonomy" id="52824"/>
    <lineage>
        <taxon>Eukaryota</taxon>
        <taxon>Viridiplantae</taxon>
        <taxon>Streptophyta</taxon>
        <taxon>Embryophyta</taxon>
        <taxon>Tracheophyta</taxon>
        <taxon>Spermatophyta</taxon>
        <taxon>Magnoliopsida</taxon>
        <taxon>eudicotyledons</taxon>
        <taxon>Gunneridae</taxon>
        <taxon>Pentapetalae</taxon>
        <taxon>rosids</taxon>
        <taxon>malvids</taxon>
        <taxon>Brassicales</taxon>
        <taxon>Brassicaceae</taxon>
        <taxon>Brassiceae</taxon>
        <taxon>Brassica</taxon>
    </lineage>
</organism>
<comment type="caution">
    <text evidence="2">The sequence shown here is derived from an EMBL/GenBank/DDBJ whole genome shotgun (WGS) entry which is preliminary data.</text>
</comment>
<dbReference type="Proteomes" id="UP000886595">
    <property type="component" value="Unassembled WGS sequence"/>
</dbReference>
<sequence>MNTRTTTISSERQVHDDNQRTTTPIPRQKPGTTATEGLLNSNARSSRIFASQPHYIASQKKATEGKQRAKEDQGDHLLKGREKRATSKLGDEKVTLNQLHHTDQHHHQLNTHHHATATPLLNQRQTKPHSQNPEIRTDSTPYKLSQNHLKQAEDTTTAKQESHQSLKLYLDWSLRRRPGKGAIIYTTGTPFHTSKSPKNSTDLRKQGFFKPLCRTRIKETTLEGEEETQTKTKTINNFKD</sequence>
<accession>A0A8X7TFK1</accession>
<evidence type="ECO:0000256" key="1">
    <source>
        <dbReference type="SAM" id="MobiDB-lite"/>
    </source>
</evidence>
<reference evidence="2 3" key="1">
    <citation type="submission" date="2020-02" db="EMBL/GenBank/DDBJ databases">
        <authorList>
            <person name="Ma Q."/>
            <person name="Huang Y."/>
            <person name="Song X."/>
            <person name="Pei D."/>
        </authorList>
    </citation>
    <scope>NUCLEOTIDE SEQUENCE [LARGE SCALE GENOMIC DNA]</scope>
    <source>
        <strain evidence="2">Sxm20200214</strain>
        <tissue evidence="2">Leaf</tissue>
    </source>
</reference>
<feature type="region of interest" description="Disordered" evidence="1">
    <location>
        <begin position="122"/>
        <end position="141"/>
    </location>
</feature>
<dbReference type="EMBL" id="JAAMPC010001590">
    <property type="protein sequence ID" value="KAG2239867.1"/>
    <property type="molecule type" value="Genomic_DNA"/>
</dbReference>
<keyword evidence="3" id="KW-1185">Reference proteome</keyword>
<name>A0A8X7TFK1_BRACI</name>